<keyword evidence="9" id="KW-1185">Reference proteome</keyword>
<evidence type="ECO:0000256" key="1">
    <source>
        <dbReference type="ARBA" id="ARBA00004141"/>
    </source>
</evidence>
<organism evidence="8 9">
    <name type="scientific">Aldrovandia affinis</name>
    <dbReference type="NCBI Taxonomy" id="143900"/>
    <lineage>
        <taxon>Eukaryota</taxon>
        <taxon>Metazoa</taxon>
        <taxon>Chordata</taxon>
        <taxon>Craniata</taxon>
        <taxon>Vertebrata</taxon>
        <taxon>Euteleostomi</taxon>
        <taxon>Actinopterygii</taxon>
        <taxon>Neopterygii</taxon>
        <taxon>Teleostei</taxon>
        <taxon>Notacanthiformes</taxon>
        <taxon>Halosauridae</taxon>
        <taxon>Aldrovandia</taxon>
    </lineage>
</organism>
<evidence type="ECO:0008006" key="10">
    <source>
        <dbReference type="Google" id="ProtNLM"/>
    </source>
</evidence>
<evidence type="ECO:0000313" key="8">
    <source>
        <dbReference type="EMBL" id="KAJ8395136.1"/>
    </source>
</evidence>
<comment type="subcellular location">
    <subcellularLocation>
        <location evidence="1">Membrane</location>
        <topology evidence="1">Multi-pass membrane protein</topology>
    </subcellularLocation>
</comment>
<dbReference type="AlphaFoldDB" id="A0AAD7S5G9"/>
<dbReference type="Proteomes" id="UP001221898">
    <property type="component" value="Unassembled WGS sequence"/>
</dbReference>
<dbReference type="GO" id="GO:0005886">
    <property type="term" value="C:plasma membrane"/>
    <property type="evidence" value="ECO:0007669"/>
    <property type="project" value="TreeGrafter"/>
</dbReference>
<dbReference type="GO" id="GO:0030165">
    <property type="term" value="F:PDZ domain binding"/>
    <property type="evidence" value="ECO:0007669"/>
    <property type="project" value="TreeGrafter"/>
</dbReference>
<dbReference type="EMBL" id="JAINUG010000119">
    <property type="protein sequence ID" value="KAJ8395136.1"/>
    <property type="molecule type" value="Genomic_DNA"/>
</dbReference>
<feature type="transmembrane region" description="Helical" evidence="6">
    <location>
        <begin position="150"/>
        <end position="173"/>
    </location>
</feature>
<accession>A0AAD7S5G9</accession>
<dbReference type="PANTHER" id="PTHR28628">
    <property type="entry name" value="TRANSMEMBRANE PROTEIN 88-RELATED"/>
    <property type="match status" value="1"/>
</dbReference>
<protein>
    <recommendedName>
        <fullName evidence="10">Transmembrane protein 88</fullName>
    </recommendedName>
</protein>
<gene>
    <name evidence="8" type="ORF">AAFF_G00035920</name>
</gene>
<dbReference type="PANTHER" id="PTHR28628:SF4">
    <property type="entry name" value="TRANSMEMBRANE PROTEIN 88B"/>
    <property type="match status" value="1"/>
</dbReference>
<keyword evidence="3 6" id="KW-0812">Transmembrane</keyword>
<comment type="similarity">
    <text evidence="2">Belongs to the TMEM88 family.</text>
</comment>
<feature type="transmembrane region" description="Helical" evidence="6">
    <location>
        <begin position="91"/>
        <end position="124"/>
    </location>
</feature>
<sequence>MCLRVLATLAVTADGCSVDGDQQGGDSSTRSMCGIDVDLDDGGGEEGKEQEEECGMGERVQMLPPPPAHSDAGVWGGRRGRGSCIAWGAGLVLWNVGVAMVCILIMAAVFVLVLLPTIVLLYAGFLCHSRVLNSPAPVCHYLDDNSCSALIILGFVMMSPLVVVAAATFCGLAHRLRLFLLFQPMARARHRGGGLVWAWDGDVRAWV</sequence>
<name>A0AAD7S5G9_9TELE</name>
<keyword evidence="7" id="KW-0732">Signal</keyword>
<evidence type="ECO:0000256" key="2">
    <source>
        <dbReference type="ARBA" id="ARBA00005734"/>
    </source>
</evidence>
<reference evidence="8" key="1">
    <citation type="journal article" date="2023" name="Science">
        <title>Genome structures resolve the early diversification of teleost fishes.</title>
        <authorList>
            <person name="Parey E."/>
            <person name="Louis A."/>
            <person name="Montfort J."/>
            <person name="Bouchez O."/>
            <person name="Roques C."/>
            <person name="Iampietro C."/>
            <person name="Lluch J."/>
            <person name="Castinel A."/>
            <person name="Donnadieu C."/>
            <person name="Desvignes T."/>
            <person name="Floi Bucao C."/>
            <person name="Jouanno E."/>
            <person name="Wen M."/>
            <person name="Mejri S."/>
            <person name="Dirks R."/>
            <person name="Jansen H."/>
            <person name="Henkel C."/>
            <person name="Chen W.J."/>
            <person name="Zahm M."/>
            <person name="Cabau C."/>
            <person name="Klopp C."/>
            <person name="Thompson A.W."/>
            <person name="Robinson-Rechavi M."/>
            <person name="Braasch I."/>
            <person name="Lecointre G."/>
            <person name="Bobe J."/>
            <person name="Postlethwait J.H."/>
            <person name="Berthelot C."/>
            <person name="Roest Crollius H."/>
            <person name="Guiguen Y."/>
        </authorList>
    </citation>
    <scope>NUCLEOTIDE SEQUENCE</scope>
    <source>
        <strain evidence="8">NC1722</strain>
    </source>
</reference>
<feature type="signal peptide" evidence="7">
    <location>
        <begin position="1"/>
        <end position="15"/>
    </location>
</feature>
<dbReference type="InterPro" id="IPR033355">
    <property type="entry name" value="TMEM88"/>
</dbReference>
<comment type="caution">
    <text evidence="8">The sequence shown here is derived from an EMBL/GenBank/DDBJ whole genome shotgun (WGS) entry which is preliminary data.</text>
</comment>
<evidence type="ECO:0000256" key="7">
    <source>
        <dbReference type="SAM" id="SignalP"/>
    </source>
</evidence>
<evidence type="ECO:0000256" key="3">
    <source>
        <dbReference type="ARBA" id="ARBA00022692"/>
    </source>
</evidence>
<evidence type="ECO:0000256" key="4">
    <source>
        <dbReference type="ARBA" id="ARBA00022989"/>
    </source>
</evidence>
<proteinExistence type="inferred from homology"/>
<evidence type="ECO:0000256" key="6">
    <source>
        <dbReference type="SAM" id="Phobius"/>
    </source>
</evidence>
<evidence type="ECO:0000313" key="9">
    <source>
        <dbReference type="Proteomes" id="UP001221898"/>
    </source>
</evidence>
<feature type="chain" id="PRO_5042076443" description="Transmembrane protein 88" evidence="7">
    <location>
        <begin position="16"/>
        <end position="207"/>
    </location>
</feature>
<evidence type="ECO:0000256" key="5">
    <source>
        <dbReference type="ARBA" id="ARBA00023136"/>
    </source>
</evidence>
<keyword evidence="4 6" id="KW-1133">Transmembrane helix</keyword>
<keyword evidence="5 6" id="KW-0472">Membrane</keyword>